<keyword evidence="2" id="KW-1185">Reference proteome</keyword>
<sequence length="35" mass="3818">MGVGSSYHQCKDEEEAIAPIQKSKGFIFSPFPTTS</sequence>
<organism evidence="1 2">
    <name type="scientific">Senna tora</name>
    <dbReference type="NCBI Taxonomy" id="362788"/>
    <lineage>
        <taxon>Eukaryota</taxon>
        <taxon>Viridiplantae</taxon>
        <taxon>Streptophyta</taxon>
        <taxon>Embryophyta</taxon>
        <taxon>Tracheophyta</taxon>
        <taxon>Spermatophyta</taxon>
        <taxon>Magnoliopsida</taxon>
        <taxon>eudicotyledons</taxon>
        <taxon>Gunneridae</taxon>
        <taxon>Pentapetalae</taxon>
        <taxon>rosids</taxon>
        <taxon>fabids</taxon>
        <taxon>Fabales</taxon>
        <taxon>Fabaceae</taxon>
        <taxon>Caesalpinioideae</taxon>
        <taxon>Cassia clade</taxon>
        <taxon>Senna</taxon>
    </lineage>
</organism>
<proteinExistence type="predicted"/>
<protein>
    <submittedName>
        <fullName evidence="1">Uncharacterized protein</fullName>
    </submittedName>
</protein>
<dbReference type="OrthoDB" id="1430858at2759"/>
<dbReference type="EMBL" id="JAAIUW010000012">
    <property type="protein sequence ID" value="KAF7808156.1"/>
    <property type="molecule type" value="Genomic_DNA"/>
</dbReference>
<evidence type="ECO:0000313" key="1">
    <source>
        <dbReference type="EMBL" id="KAF7808156.1"/>
    </source>
</evidence>
<dbReference type="AlphaFoldDB" id="A0A834SRD6"/>
<accession>A0A834SRD6</accession>
<name>A0A834SRD6_9FABA</name>
<gene>
    <name evidence="1" type="ORF">G2W53_040317</name>
</gene>
<evidence type="ECO:0000313" key="2">
    <source>
        <dbReference type="Proteomes" id="UP000634136"/>
    </source>
</evidence>
<comment type="caution">
    <text evidence="1">The sequence shown here is derived from an EMBL/GenBank/DDBJ whole genome shotgun (WGS) entry which is preliminary data.</text>
</comment>
<reference evidence="1" key="1">
    <citation type="submission" date="2020-09" db="EMBL/GenBank/DDBJ databases">
        <title>Genome-Enabled Discovery of Anthraquinone Biosynthesis in Senna tora.</title>
        <authorList>
            <person name="Kang S.-H."/>
            <person name="Pandey R.P."/>
            <person name="Lee C.-M."/>
            <person name="Sim J.-S."/>
            <person name="Jeong J.-T."/>
            <person name="Choi B.-S."/>
            <person name="Jung M."/>
            <person name="Ginzburg D."/>
            <person name="Zhao K."/>
            <person name="Won S.Y."/>
            <person name="Oh T.-J."/>
            <person name="Yu Y."/>
            <person name="Kim N.-H."/>
            <person name="Lee O.R."/>
            <person name="Lee T.-H."/>
            <person name="Bashyal P."/>
            <person name="Kim T.-S."/>
            <person name="Lee W.-H."/>
            <person name="Kawkins C."/>
            <person name="Kim C.-K."/>
            <person name="Kim J.S."/>
            <person name="Ahn B.O."/>
            <person name="Rhee S.Y."/>
            <person name="Sohng J.K."/>
        </authorList>
    </citation>
    <scope>NUCLEOTIDE SEQUENCE</scope>
    <source>
        <tissue evidence="1">Leaf</tissue>
    </source>
</reference>
<dbReference type="Proteomes" id="UP000634136">
    <property type="component" value="Unassembled WGS sequence"/>
</dbReference>